<reference evidence="7 8" key="1">
    <citation type="submission" date="2018-03" db="EMBL/GenBank/DDBJ databases">
        <title>Draft genome of Nitrosomonas supralitoralis APG5.</title>
        <authorList>
            <person name="Urakawa H."/>
            <person name="Lopez J.V."/>
        </authorList>
    </citation>
    <scope>NUCLEOTIDE SEQUENCE [LARGE SCALE GENOMIC DNA]</scope>
    <source>
        <strain evidence="7 8">APG5</strain>
    </source>
</reference>
<sequence length="446" mass="48987">MATHIDKGLSTNNRQLESINTNESGSAAFQAQYFFRDTAAGLITGAMAIPLSIGIAIMSDYPIKVGLATVVFASLIGWLFAWFRPGNYIGSPGIAAGLAPVLALGVASFGWENMAFCIFLTAIMQAVIWKFNWQRYLLVAVPVYLVEGLLAGVGLKIFLKFFEFTYEIPVEMVTENFWNEARIQMVAISATGVALFLFLFSKFKDKQPAIPYFMLIIGGVVLAQFVSVPMISVEDVDLHLKLPLPAADVTLMMLGYMILFCAMLAIVDVIEQVMSNAAIEKIDPLKRKTNSNNSLLAIWIANLGASFFHGMTNLDGLAKSTTNKLAGAMTKFSVLIVGSVVCFFTFNVQYLDYLPKFALAAIMLFTGYKMIAGLVHVTHYGSYALTLAVITAGLVFKVGIFEGLLAAMAIHGLIHYMVYTKHEQTPGKEVIKRYFRNLKSDNSNLQ</sequence>
<accession>A0A2P7NTE5</accession>
<dbReference type="Proteomes" id="UP000241912">
    <property type="component" value="Unassembled WGS sequence"/>
</dbReference>
<dbReference type="PANTHER" id="PTHR11814">
    <property type="entry name" value="SULFATE TRANSPORTER"/>
    <property type="match status" value="1"/>
</dbReference>
<comment type="subcellular location">
    <subcellularLocation>
        <location evidence="1">Membrane</location>
        <topology evidence="1">Multi-pass membrane protein</topology>
    </subcellularLocation>
</comment>
<dbReference type="GO" id="GO:0055085">
    <property type="term" value="P:transmembrane transport"/>
    <property type="evidence" value="ECO:0007669"/>
    <property type="project" value="InterPro"/>
</dbReference>
<evidence type="ECO:0000256" key="5">
    <source>
        <dbReference type="SAM" id="Phobius"/>
    </source>
</evidence>
<feature type="transmembrane region" description="Helical" evidence="5">
    <location>
        <begin position="332"/>
        <end position="350"/>
    </location>
</feature>
<dbReference type="OrthoDB" id="9771198at2"/>
<feature type="domain" description="SLC26A/SulP transporter" evidence="6">
    <location>
        <begin position="34"/>
        <end position="378"/>
    </location>
</feature>
<evidence type="ECO:0000256" key="2">
    <source>
        <dbReference type="ARBA" id="ARBA00022692"/>
    </source>
</evidence>
<comment type="caution">
    <text evidence="7">The sequence shown here is derived from an EMBL/GenBank/DDBJ whole genome shotgun (WGS) entry which is preliminary data.</text>
</comment>
<proteinExistence type="predicted"/>
<dbReference type="GO" id="GO:0016020">
    <property type="term" value="C:membrane"/>
    <property type="evidence" value="ECO:0007669"/>
    <property type="project" value="UniProtKB-SubCell"/>
</dbReference>
<keyword evidence="3 5" id="KW-1133">Transmembrane helix</keyword>
<evidence type="ECO:0000313" key="7">
    <source>
        <dbReference type="EMBL" id="PSJ16715.1"/>
    </source>
</evidence>
<feature type="transmembrane region" description="Helical" evidence="5">
    <location>
        <begin position="181"/>
        <end position="200"/>
    </location>
</feature>
<feature type="transmembrane region" description="Helical" evidence="5">
    <location>
        <begin position="295"/>
        <end position="312"/>
    </location>
</feature>
<evidence type="ECO:0000256" key="1">
    <source>
        <dbReference type="ARBA" id="ARBA00004141"/>
    </source>
</evidence>
<feature type="transmembrane region" description="Helical" evidence="5">
    <location>
        <begin position="383"/>
        <end position="414"/>
    </location>
</feature>
<feature type="transmembrane region" description="Helical" evidence="5">
    <location>
        <begin position="357"/>
        <end position="377"/>
    </location>
</feature>
<evidence type="ECO:0000313" key="8">
    <source>
        <dbReference type="Proteomes" id="UP000241912"/>
    </source>
</evidence>
<keyword evidence="2 5" id="KW-0812">Transmembrane</keyword>
<feature type="transmembrane region" description="Helical" evidence="5">
    <location>
        <begin position="39"/>
        <end position="58"/>
    </location>
</feature>
<evidence type="ECO:0000256" key="4">
    <source>
        <dbReference type="ARBA" id="ARBA00023136"/>
    </source>
</evidence>
<dbReference type="InterPro" id="IPR001902">
    <property type="entry name" value="SLC26A/SulP_fam"/>
</dbReference>
<feature type="transmembrane region" description="Helical" evidence="5">
    <location>
        <begin position="65"/>
        <end position="83"/>
    </location>
</feature>
<organism evidence="7 8">
    <name type="scientific">Nitrosomonas supralitoralis</name>
    <dbReference type="NCBI Taxonomy" id="2116706"/>
    <lineage>
        <taxon>Bacteria</taxon>
        <taxon>Pseudomonadati</taxon>
        <taxon>Pseudomonadota</taxon>
        <taxon>Betaproteobacteria</taxon>
        <taxon>Nitrosomonadales</taxon>
        <taxon>Nitrosomonadaceae</taxon>
        <taxon>Nitrosomonas</taxon>
    </lineage>
</organism>
<keyword evidence="8" id="KW-1185">Reference proteome</keyword>
<dbReference type="AlphaFoldDB" id="A0A2P7NTE5"/>
<evidence type="ECO:0000256" key="3">
    <source>
        <dbReference type="ARBA" id="ARBA00022989"/>
    </source>
</evidence>
<gene>
    <name evidence="7" type="ORF">C7H79_11875</name>
</gene>
<dbReference type="InterPro" id="IPR011547">
    <property type="entry name" value="SLC26A/SulP_dom"/>
</dbReference>
<feature type="transmembrane region" description="Helical" evidence="5">
    <location>
        <begin position="212"/>
        <end position="233"/>
    </location>
</feature>
<feature type="transmembrane region" description="Helical" evidence="5">
    <location>
        <begin position="136"/>
        <end position="161"/>
    </location>
</feature>
<feature type="transmembrane region" description="Helical" evidence="5">
    <location>
        <begin position="95"/>
        <end position="124"/>
    </location>
</feature>
<feature type="transmembrane region" description="Helical" evidence="5">
    <location>
        <begin position="253"/>
        <end position="274"/>
    </location>
</feature>
<keyword evidence="4 5" id="KW-0472">Membrane</keyword>
<evidence type="ECO:0000259" key="6">
    <source>
        <dbReference type="Pfam" id="PF00916"/>
    </source>
</evidence>
<dbReference type="EMBL" id="PXXU01000038">
    <property type="protein sequence ID" value="PSJ16715.1"/>
    <property type="molecule type" value="Genomic_DNA"/>
</dbReference>
<name>A0A2P7NTE5_9PROT</name>
<dbReference type="Pfam" id="PF00916">
    <property type="entry name" value="Sulfate_transp"/>
    <property type="match status" value="1"/>
</dbReference>
<protein>
    <submittedName>
        <fullName evidence="7">SulP family inorganic anion transporter</fullName>
    </submittedName>
</protein>